<gene>
    <name evidence="2" type="ORF">MAPG_10676</name>
</gene>
<dbReference type="CDD" id="cd00593">
    <property type="entry name" value="RIBOc"/>
    <property type="match status" value="1"/>
</dbReference>
<accession>A0A0C4ED83</accession>
<dbReference type="PROSITE" id="PS50142">
    <property type="entry name" value="RNASE_3_2"/>
    <property type="match status" value="1"/>
</dbReference>
<dbReference type="eggNOG" id="ENOG502SSJ0">
    <property type="taxonomic scope" value="Eukaryota"/>
</dbReference>
<protein>
    <recommendedName>
        <fullName evidence="1">RNase III domain-containing protein</fullName>
    </recommendedName>
</protein>
<dbReference type="Gene3D" id="1.10.1520.10">
    <property type="entry name" value="Ribonuclease III domain"/>
    <property type="match status" value="1"/>
</dbReference>
<dbReference type="SUPFAM" id="SSF69065">
    <property type="entry name" value="RNase III domain-like"/>
    <property type="match status" value="1"/>
</dbReference>
<evidence type="ECO:0000313" key="4">
    <source>
        <dbReference type="Proteomes" id="UP000011715"/>
    </source>
</evidence>
<reference evidence="2" key="3">
    <citation type="submission" date="2011-03" db="EMBL/GenBank/DDBJ databases">
        <title>Annotation of Magnaporthe poae ATCC 64411.</title>
        <authorList>
            <person name="Ma L.-J."/>
            <person name="Dead R."/>
            <person name="Young S.K."/>
            <person name="Zeng Q."/>
            <person name="Gargeya S."/>
            <person name="Fitzgerald M."/>
            <person name="Haas B."/>
            <person name="Abouelleil A."/>
            <person name="Alvarado L."/>
            <person name="Arachchi H.M."/>
            <person name="Berlin A."/>
            <person name="Brown A."/>
            <person name="Chapman S.B."/>
            <person name="Chen Z."/>
            <person name="Dunbar C."/>
            <person name="Freedman E."/>
            <person name="Gearin G."/>
            <person name="Gellesch M."/>
            <person name="Goldberg J."/>
            <person name="Griggs A."/>
            <person name="Gujja S."/>
            <person name="Heiman D."/>
            <person name="Howarth C."/>
            <person name="Larson L."/>
            <person name="Lui A."/>
            <person name="MacDonald P.J.P."/>
            <person name="Mehta T."/>
            <person name="Montmayeur A."/>
            <person name="Murphy C."/>
            <person name="Neiman D."/>
            <person name="Pearson M."/>
            <person name="Priest M."/>
            <person name="Roberts A."/>
            <person name="Saif S."/>
            <person name="Shea T."/>
            <person name="Shenoy N."/>
            <person name="Sisk P."/>
            <person name="Stolte C."/>
            <person name="Sykes S."/>
            <person name="Yandava C."/>
            <person name="Wortman J."/>
            <person name="Nusbaum C."/>
            <person name="Birren B."/>
        </authorList>
    </citation>
    <scope>NUCLEOTIDE SEQUENCE</scope>
    <source>
        <strain evidence="2">ATCC 64411</strain>
    </source>
</reference>
<evidence type="ECO:0000313" key="2">
    <source>
        <dbReference type="EMBL" id="KLU91727.1"/>
    </source>
</evidence>
<keyword evidence="4" id="KW-1185">Reference proteome</keyword>
<organism evidence="3 4">
    <name type="scientific">Magnaporthiopsis poae (strain ATCC 64411 / 73-15)</name>
    <name type="common">Kentucky bluegrass fungus</name>
    <name type="synonym">Magnaporthe poae</name>
    <dbReference type="NCBI Taxonomy" id="644358"/>
    <lineage>
        <taxon>Eukaryota</taxon>
        <taxon>Fungi</taxon>
        <taxon>Dikarya</taxon>
        <taxon>Ascomycota</taxon>
        <taxon>Pezizomycotina</taxon>
        <taxon>Sordariomycetes</taxon>
        <taxon>Sordariomycetidae</taxon>
        <taxon>Magnaporthales</taxon>
        <taxon>Magnaporthaceae</taxon>
        <taxon>Magnaporthiopsis</taxon>
    </lineage>
</organism>
<dbReference type="AlphaFoldDB" id="A0A0C4ED83"/>
<dbReference type="OrthoDB" id="4589838at2759"/>
<evidence type="ECO:0000313" key="3">
    <source>
        <dbReference type="EnsemblFungi" id="MAPG_10676T0"/>
    </source>
</evidence>
<proteinExistence type="predicted"/>
<feature type="domain" description="RNase III" evidence="1">
    <location>
        <begin position="53"/>
        <end position="147"/>
    </location>
</feature>
<reference evidence="3" key="4">
    <citation type="journal article" date="2015" name="G3 (Bethesda)">
        <title>Genome sequences of three phytopathogenic species of the Magnaporthaceae family of fungi.</title>
        <authorList>
            <person name="Okagaki L.H."/>
            <person name="Nunes C.C."/>
            <person name="Sailsbery J."/>
            <person name="Clay B."/>
            <person name="Brown D."/>
            <person name="John T."/>
            <person name="Oh Y."/>
            <person name="Young N."/>
            <person name="Fitzgerald M."/>
            <person name="Haas B.J."/>
            <person name="Zeng Q."/>
            <person name="Young S."/>
            <person name="Adiconis X."/>
            <person name="Fan L."/>
            <person name="Levin J.Z."/>
            <person name="Mitchell T.K."/>
            <person name="Okubara P.A."/>
            <person name="Farman M.L."/>
            <person name="Kohn L.M."/>
            <person name="Birren B."/>
            <person name="Ma L.-J."/>
            <person name="Dean R.A."/>
        </authorList>
    </citation>
    <scope>NUCLEOTIDE SEQUENCE</scope>
    <source>
        <strain evidence="3">ATCC 64411 / 73-15</strain>
    </source>
</reference>
<dbReference type="VEuPathDB" id="FungiDB:MAPG_10676"/>
<evidence type="ECO:0000259" key="1">
    <source>
        <dbReference type="PROSITE" id="PS50142"/>
    </source>
</evidence>
<reference evidence="2" key="2">
    <citation type="submission" date="2010-05" db="EMBL/GenBank/DDBJ databases">
        <title>The Genome Sequence of Magnaporthe poae strain ATCC 64411.</title>
        <authorList>
            <consortium name="The Broad Institute Genome Sequencing Platform"/>
            <consortium name="Broad Institute Genome Sequencing Center for Infectious Disease"/>
            <person name="Ma L.-J."/>
            <person name="Dead R."/>
            <person name="Young S."/>
            <person name="Zeng Q."/>
            <person name="Koehrsen M."/>
            <person name="Alvarado L."/>
            <person name="Berlin A."/>
            <person name="Chapman S.B."/>
            <person name="Chen Z."/>
            <person name="Freedman E."/>
            <person name="Gellesch M."/>
            <person name="Goldberg J."/>
            <person name="Griggs A."/>
            <person name="Gujja S."/>
            <person name="Heilman E.R."/>
            <person name="Heiman D."/>
            <person name="Hepburn T."/>
            <person name="Howarth C."/>
            <person name="Jen D."/>
            <person name="Larson L."/>
            <person name="Mehta T."/>
            <person name="Neiman D."/>
            <person name="Pearson M."/>
            <person name="Roberts A."/>
            <person name="Saif S."/>
            <person name="Shea T."/>
            <person name="Shenoy N."/>
            <person name="Sisk P."/>
            <person name="Stolte C."/>
            <person name="Sykes S."/>
            <person name="Walk T."/>
            <person name="White J."/>
            <person name="Yandava C."/>
            <person name="Haas B."/>
            <person name="Nusbaum C."/>
            <person name="Birren B."/>
        </authorList>
    </citation>
    <scope>NUCLEOTIDE SEQUENCE</scope>
    <source>
        <strain evidence="2">ATCC 64411</strain>
    </source>
</reference>
<sequence>MLIKLAEEVWESIPEELINNLIDFMPRRVEALYQARGGLVVVRVAHARICVIFAHNCTTGNANGNKPFALIGDALIRLNVAHRSYTDGVGTSILAAAVSNDALAALGSRLGLDQSVTKNPCHKGEVPRVTLASTVEALLGAVWVDSGNQFDQVQSVLRALQVTEPFDGFS</sequence>
<reference evidence="3" key="5">
    <citation type="submission" date="2015-06" db="UniProtKB">
        <authorList>
            <consortium name="EnsemblFungi"/>
        </authorList>
    </citation>
    <scope>IDENTIFICATION</scope>
    <source>
        <strain evidence="3">ATCC 64411</strain>
    </source>
</reference>
<dbReference type="EMBL" id="ADBL01002639">
    <property type="status" value="NOT_ANNOTATED_CDS"/>
    <property type="molecule type" value="Genomic_DNA"/>
</dbReference>
<name>A0A0C4ED83_MAGP6</name>
<dbReference type="EnsemblFungi" id="MAPG_10676T0">
    <property type="protein sequence ID" value="MAPG_10676T0"/>
    <property type="gene ID" value="MAPG_10676"/>
</dbReference>
<dbReference type="Pfam" id="PF00636">
    <property type="entry name" value="Ribonuclease_3"/>
    <property type="match status" value="1"/>
</dbReference>
<dbReference type="Proteomes" id="UP000011715">
    <property type="component" value="Unassembled WGS sequence"/>
</dbReference>
<dbReference type="EMBL" id="GL876978">
    <property type="protein sequence ID" value="KLU91727.1"/>
    <property type="molecule type" value="Genomic_DNA"/>
</dbReference>
<dbReference type="GO" id="GO:0006396">
    <property type="term" value="P:RNA processing"/>
    <property type="evidence" value="ECO:0007669"/>
    <property type="project" value="InterPro"/>
</dbReference>
<dbReference type="InterPro" id="IPR000999">
    <property type="entry name" value="RNase_III_dom"/>
</dbReference>
<dbReference type="InterPro" id="IPR036389">
    <property type="entry name" value="RNase_III_sf"/>
</dbReference>
<reference evidence="4" key="1">
    <citation type="submission" date="2010-05" db="EMBL/GenBank/DDBJ databases">
        <title>The genome sequence of Magnaporthe poae strain ATCC 64411.</title>
        <authorList>
            <person name="Ma L.-J."/>
            <person name="Dead R."/>
            <person name="Young S."/>
            <person name="Zeng Q."/>
            <person name="Koehrsen M."/>
            <person name="Alvarado L."/>
            <person name="Berlin A."/>
            <person name="Chapman S.B."/>
            <person name="Chen Z."/>
            <person name="Freedman E."/>
            <person name="Gellesch M."/>
            <person name="Goldberg J."/>
            <person name="Griggs A."/>
            <person name="Gujja S."/>
            <person name="Heilman E.R."/>
            <person name="Heiman D."/>
            <person name="Hepburn T."/>
            <person name="Howarth C."/>
            <person name="Jen D."/>
            <person name="Larson L."/>
            <person name="Mehta T."/>
            <person name="Neiman D."/>
            <person name="Pearson M."/>
            <person name="Roberts A."/>
            <person name="Saif S."/>
            <person name="Shea T."/>
            <person name="Shenoy N."/>
            <person name="Sisk P."/>
            <person name="Stolte C."/>
            <person name="Sykes S."/>
            <person name="Walk T."/>
            <person name="White J."/>
            <person name="Yandava C."/>
            <person name="Haas B."/>
            <person name="Nusbaum C."/>
            <person name="Birren B."/>
        </authorList>
    </citation>
    <scope>NUCLEOTIDE SEQUENCE [LARGE SCALE GENOMIC DNA]</scope>
    <source>
        <strain evidence="4">ATCC 64411 / 73-15</strain>
    </source>
</reference>
<dbReference type="STRING" id="644358.A0A0C4ED83"/>
<dbReference type="GO" id="GO:0004525">
    <property type="term" value="F:ribonuclease III activity"/>
    <property type="evidence" value="ECO:0007669"/>
    <property type="project" value="InterPro"/>
</dbReference>